<protein>
    <recommendedName>
        <fullName evidence="2">Glycosyltransferase family 25 protein</fullName>
    </recommendedName>
</protein>
<sequence>MRIGHPFRQLSLIPLLAVFVLCSSAFAAYVFFALRTPGSLSRRLRLFAPSGSSSHYEDLRSGEHLSVRPLGNSHSSTLETFSRIFVISRPARLDRRAAMEQLRQSLALHWTYVDAISPDDTLVAKIGGCVRFLRRQNPHHLFEWPPDFDTLVSEISVAGLLNRMELSVLSTPCDAPFSANEDPISPSGGYARVPIAPLSIPPQSRAPLSFQPTSSSPTPLTCAVTNHSDGVDFKPSLPAYMLLTPPKLACWYSHLTAIFRFAGEVDRSGGPALFLEDDVDMERDVGRRLEVLWPQLPSDWDIVFLGHCWSNESRYPAVGSSSFVETTVHPSFAPKCTHAYALSHTGAIRLLLHLLHPPFAYSRALDQAFSWLIQSSRLKAYSLVPSVVVQRRADKSDIDGGQDGLGSRWQDHLQHGVISL</sequence>
<dbReference type="AlphaFoldDB" id="A0A4Q9MK24"/>
<reference evidence="1" key="1">
    <citation type="submission" date="2019-01" db="EMBL/GenBank/DDBJ databases">
        <title>Draft genome sequences of three monokaryotic isolates of the white-rot basidiomycete fungus Dichomitus squalens.</title>
        <authorList>
            <consortium name="DOE Joint Genome Institute"/>
            <person name="Lopez S.C."/>
            <person name="Andreopoulos B."/>
            <person name="Pangilinan J."/>
            <person name="Lipzen A."/>
            <person name="Riley R."/>
            <person name="Ahrendt S."/>
            <person name="Ng V."/>
            <person name="Barry K."/>
            <person name="Daum C."/>
            <person name="Grigoriev I.V."/>
            <person name="Hilden K.S."/>
            <person name="Makela M.R."/>
            <person name="de Vries R.P."/>
        </authorList>
    </citation>
    <scope>NUCLEOTIDE SEQUENCE [LARGE SCALE GENOMIC DNA]</scope>
    <source>
        <strain evidence="1">OM18370.1</strain>
    </source>
</reference>
<accession>A0A4Q9MK24</accession>
<organism evidence="1">
    <name type="scientific">Dichomitus squalens</name>
    <dbReference type="NCBI Taxonomy" id="114155"/>
    <lineage>
        <taxon>Eukaryota</taxon>
        <taxon>Fungi</taxon>
        <taxon>Dikarya</taxon>
        <taxon>Basidiomycota</taxon>
        <taxon>Agaricomycotina</taxon>
        <taxon>Agaricomycetes</taxon>
        <taxon>Polyporales</taxon>
        <taxon>Polyporaceae</taxon>
        <taxon>Dichomitus</taxon>
    </lineage>
</organism>
<proteinExistence type="predicted"/>
<evidence type="ECO:0008006" key="2">
    <source>
        <dbReference type="Google" id="ProtNLM"/>
    </source>
</evidence>
<evidence type="ECO:0000313" key="1">
    <source>
        <dbReference type="EMBL" id="TBU26316.1"/>
    </source>
</evidence>
<dbReference type="OrthoDB" id="47375at2759"/>
<dbReference type="EMBL" id="ML143447">
    <property type="protein sequence ID" value="TBU26316.1"/>
    <property type="molecule type" value="Genomic_DNA"/>
</dbReference>
<name>A0A4Q9MK24_9APHY</name>
<gene>
    <name evidence="1" type="ORF">BD311DRAFT_762654</name>
</gene>
<dbReference type="Proteomes" id="UP000292957">
    <property type="component" value="Unassembled WGS sequence"/>
</dbReference>